<keyword evidence="2" id="KW-1185">Reference proteome</keyword>
<sequence>MKVNLKDCRIHNSLEFSENQNVQEKPTQNPIFSMLKKINEEFQKVNNENKEKREKVIARIRSKLRAGKKLTAKELEYLRKYSPELYEEAVKIQLKRNAFEEQIKHCKSKEAVMEELIIAMEHIAEEGETKEALMNAYQEVVKEFQKTSKYKELPNSVMKEDDDKINGKNLVGRESEYLKCFLYQTEVFDSQA</sequence>
<accession>A0A6L5Y0U9</accession>
<reference evidence="1 2" key="1">
    <citation type="submission" date="2019-08" db="EMBL/GenBank/DDBJ databases">
        <title>In-depth cultivation of the pig gut microbiome towards novel bacterial diversity and tailored functional studies.</title>
        <authorList>
            <person name="Wylensek D."/>
            <person name="Hitch T.C.A."/>
            <person name="Clavel T."/>
        </authorList>
    </citation>
    <scope>NUCLEOTIDE SEQUENCE [LARGE SCALE GENOMIC DNA]</scope>
    <source>
        <strain evidence="1 2">WCA-693-APC-MOT-I</strain>
    </source>
</reference>
<dbReference type="RefSeq" id="WP_154520147.1">
    <property type="nucleotide sequence ID" value="NZ_VUMT01000028.1"/>
</dbReference>
<comment type="caution">
    <text evidence="1">The sequence shown here is derived from an EMBL/GenBank/DDBJ whole genome shotgun (WGS) entry which is preliminary data.</text>
</comment>
<gene>
    <name evidence="1" type="ORF">FYJ58_12895</name>
</gene>
<proteinExistence type="predicted"/>
<organism evidence="1 2">
    <name type="scientific">Velocimicrobium porci</name>
    <dbReference type="NCBI Taxonomy" id="2606634"/>
    <lineage>
        <taxon>Bacteria</taxon>
        <taxon>Bacillati</taxon>
        <taxon>Bacillota</taxon>
        <taxon>Clostridia</taxon>
        <taxon>Lachnospirales</taxon>
        <taxon>Lachnospiraceae</taxon>
        <taxon>Velocimicrobium</taxon>
    </lineage>
</organism>
<protein>
    <submittedName>
        <fullName evidence="1">Uncharacterized protein</fullName>
    </submittedName>
</protein>
<dbReference type="EMBL" id="VUMT01000028">
    <property type="protein sequence ID" value="MSS64760.1"/>
    <property type="molecule type" value="Genomic_DNA"/>
</dbReference>
<evidence type="ECO:0000313" key="2">
    <source>
        <dbReference type="Proteomes" id="UP000482209"/>
    </source>
</evidence>
<evidence type="ECO:0000313" key="1">
    <source>
        <dbReference type="EMBL" id="MSS64760.1"/>
    </source>
</evidence>
<name>A0A6L5Y0U9_9FIRM</name>
<dbReference type="AlphaFoldDB" id="A0A6L5Y0U9"/>
<dbReference type="Proteomes" id="UP000482209">
    <property type="component" value="Unassembled WGS sequence"/>
</dbReference>